<comment type="caution">
    <text evidence="1">The sequence shown here is derived from an EMBL/GenBank/DDBJ whole genome shotgun (WGS) entry which is preliminary data.</text>
</comment>
<dbReference type="EMBL" id="VANU01000001">
    <property type="protein sequence ID" value="TLP40926.1"/>
    <property type="molecule type" value="Genomic_DNA"/>
</dbReference>
<accession>A0A5R8Y4D0</accession>
<evidence type="ECO:0000313" key="2">
    <source>
        <dbReference type="Proteomes" id="UP000308901"/>
    </source>
</evidence>
<dbReference type="OrthoDB" id="5420310at2"/>
<evidence type="ECO:0000313" key="1">
    <source>
        <dbReference type="EMBL" id="TLP40926.1"/>
    </source>
</evidence>
<gene>
    <name evidence="1" type="ORF">FDK22_02585</name>
</gene>
<proteinExistence type="predicted"/>
<protein>
    <submittedName>
        <fullName evidence="1">DUF523 domain-containing protein</fullName>
    </submittedName>
</protein>
<dbReference type="InterPro" id="IPR054648">
    <property type="entry name" value="TudS-rel"/>
</dbReference>
<keyword evidence="2" id="KW-1185">Reference proteome</keyword>
<dbReference type="RefSeq" id="WP_138151328.1">
    <property type="nucleotide sequence ID" value="NZ_VANU01000001.1"/>
</dbReference>
<dbReference type="NCBIfam" id="NF045597">
    <property type="entry name" value="TudS_rel_CD3072"/>
    <property type="match status" value="1"/>
</dbReference>
<name>A0A5R8Y4D0_9BACT</name>
<dbReference type="AlphaFoldDB" id="A0A5R8Y4D0"/>
<sequence length="183" mass="20732">MNRSKKIILLSHCILNSNAKVYSLANYSGCISELITSLCDKGYGILQLPCPEMLTCGVNRWGMVKEQCDTAIYKKQYKKMLLPIINQLIDYKNNGYEIKGCIGIDGSPNCGINKTCRADWKGEIDKFFDLEKKLNSLQTVNEAGIFMEVFFKLLKKNNLELSFFALDEENPTALVKAIQKELL</sequence>
<dbReference type="Proteomes" id="UP000308901">
    <property type="component" value="Unassembled WGS sequence"/>
</dbReference>
<reference evidence="1 2" key="1">
    <citation type="submission" date="2019-05" db="EMBL/GenBank/DDBJ databases">
        <title>Arcobacter sp. nov., isolated from sea sediment.</title>
        <authorList>
            <person name="Kim W."/>
        </authorList>
    </citation>
    <scope>NUCLEOTIDE SEQUENCE [LARGE SCALE GENOMIC DNA]</scope>
    <source>
        <strain evidence="1 2">CAU 1517</strain>
    </source>
</reference>
<organism evidence="1 2">
    <name type="scientific">Arcobacter arenosus</name>
    <dbReference type="NCBI Taxonomy" id="2576037"/>
    <lineage>
        <taxon>Bacteria</taxon>
        <taxon>Pseudomonadati</taxon>
        <taxon>Campylobacterota</taxon>
        <taxon>Epsilonproteobacteria</taxon>
        <taxon>Campylobacterales</taxon>
        <taxon>Arcobacteraceae</taxon>
        <taxon>Arcobacter</taxon>
    </lineage>
</organism>